<evidence type="ECO:0000313" key="1">
    <source>
        <dbReference type="EMBL" id="KAL2613433.1"/>
    </source>
</evidence>
<comment type="caution">
    <text evidence="1">The sequence shown here is derived from an EMBL/GenBank/DDBJ whole genome shotgun (WGS) entry which is preliminary data.</text>
</comment>
<accession>A0ABD1XWU6</accession>
<evidence type="ECO:0000313" key="2">
    <source>
        <dbReference type="Proteomes" id="UP001605036"/>
    </source>
</evidence>
<dbReference type="Proteomes" id="UP001605036">
    <property type="component" value="Unassembled WGS sequence"/>
</dbReference>
<name>A0ABD1XWU6_9MARC</name>
<keyword evidence="2" id="KW-1185">Reference proteome</keyword>
<sequence length="328" mass="35417">MGTRMGDINTLFSQMGTCQGDPLGGALFALGHLCALRSTTVDHLLCIFPSYVDDTYIAGPVDAVLLTFHTLQDQLSSVGLTIQPAKCTAWCPQGLPPSFSLPQGFGVSTSGQRILGATLGPDPFVHTFAVEALQEALESLHDLPLLGPTGSFWSSSPLFCTPIGVFVTYDITIPSLLAAYGDFDTALLDPRDTIRDRFLFYCRGSLRVKSGDFTCIIRWIGFTVDHSSSYTCLFELLGLGRFYTLDPFPTKRPALSHVGRCSGGDKPSRFPDHSSYSMGFSSDRGSATCSSFCVLHPASSSTFAVRLDGPFLPICFFTIIVGSIFGCY</sequence>
<gene>
    <name evidence="1" type="ORF">R1flu_025125</name>
</gene>
<evidence type="ECO:0008006" key="3">
    <source>
        <dbReference type="Google" id="ProtNLM"/>
    </source>
</evidence>
<proteinExistence type="predicted"/>
<dbReference type="AlphaFoldDB" id="A0ABD1XWU6"/>
<organism evidence="1 2">
    <name type="scientific">Riccia fluitans</name>
    <dbReference type="NCBI Taxonomy" id="41844"/>
    <lineage>
        <taxon>Eukaryota</taxon>
        <taxon>Viridiplantae</taxon>
        <taxon>Streptophyta</taxon>
        <taxon>Embryophyta</taxon>
        <taxon>Marchantiophyta</taxon>
        <taxon>Marchantiopsida</taxon>
        <taxon>Marchantiidae</taxon>
        <taxon>Marchantiales</taxon>
        <taxon>Ricciaceae</taxon>
        <taxon>Riccia</taxon>
    </lineage>
</organism>
<protein>
    <recommendedName>
        <fullName evidence="3">Reverse transcriptase domain-containing protein</fullName>
    </recommendedName>
</protein>
<reference evidence="1 2" key="1">
    <citation type="submission" date="2024-09" db="EMBL/GenBank/DDBJ databases">
        <title>Chromosome-scale assembly of Riccia fluitans.</title>
        <authorList>
            <person name="Paukszto L."/>
            <person name="Sawicki J."/>
            <person name="Karawczyk K."/>
            <person name="Piernik-Szablinska J."/>
            <person name="Szczecinska M."/>
            <person name="Mazdziarz M."/>
        </authorList>
    </citation>
    <scope>NUCLEOTIDE SEQUENCE [LARGE SCALE GENOMIC DNA]</scope>
    <source>
        <strain evidence="1">Rf_01</strain>
        <tissue evidence="1">Aerial parts of the thallus</tissue>
    </source>
</reference>
<dbReference type="EMBL" id="JBHFFA010000007">
    <property type="protein sequence ID" value="KAL2613433.1"/>
    <property type="molecule type" value="Genomic_DNA"/>
</dbReference>